<reference evidence="3" key="1">
    <citation type="submission" date="2016-10" db="EMBL/GenBank/DDBJ databases">
        <authorList>
            <person name="Varghese N."/>
            <person name="Submissions S."/>
        </authorList>
    </citation>
    <scope>NUCLEOTIDE SEQUENCE [LARGE SCALE GENOMIC DNA]</scope>
    <source>
        <strain evidence="3">IBRC-M 10760</strain>
    </source>
</reference>
<organism evidence="2 3">
    <name type="scientific">Halorientalis regularis</name>
    <dbReference type="NCBI Taxonomy" id="660518"/>
    <lineage>
        <taxon>Archaea</taxon>
        <taxon>Methanobacteriati</taxon>
        <taxon>Methanobacteriota</taxon>
        <taxon>Stenosarchaea group</taxon>
        <taxon>Halobacteria</taxon>
        <taxon>Halobacteriales</taxon>
        <taxon>Haloarculaceae</taxon>
        <taxon>Halorientalis</taxon>
    </lineage>
</organism>
<keyword evidence="3" id="KW-1185">Reference proteome</keyword>
<evidence type="ECO:0000313" key="2">
    <source>
        <dbReference type="EMBL" id="SDF31485.1"/>
    </source>
</evidence>
<dbReference type="AlphaFoldDB" id="A0A1G7K2U0"/>
<dbReference type="STRING" id="660518.SAMN05216218_105151"/>
<feature type="transmembrane region" description="Helical" evidence="1">
    <location>
        <begin position="20"/>
        <end position="38"/>
    </location>
</feature>
<keyword evidence="1" id="KW-1133">Transmembrane helix</keyword>
<accession>A0A1G7K2U0</accession>
<keyword evidence="1" id="KW-0472">Membrane</keyword>
<protein>
    <submittedName>
        <fullName evidence="2">Uncharacterized protein</fullName>
    </submittedName>
</protein>
<gene>
    <name evidence="2" type="ORF">SAMN05216218_105151</name>
</gene>
<dbReference type="EMBL" id="FNBK01000005">
    <property type="protein sequence ID" value="SDF31485.1"/>
    <property type="molecule type" value="Genomic_DNA"/>
</dbReference>
<proteinExistence type="predicted"/>
<dbReference type="RefSeq" id="WP_092690446.1">
    <property type="nucleotide sequence ID" value="NZ_FNBK01000005.1"/>
</dbReference>
<evidence type="ECO:0000256" key="1">
    <source>
        <dbReference type="SAM" id="Phobius"/>
    </source>
</evidence>
<keyword evidence="1" id="KW-0812">Transmembrane</keyword>
<evidence type="ECO:0000313" key="3">
    <source>
        <dbReference type="Proteomes" id="UP000199076"/>
    </source>
</evidence>
<sequence length="65" mass="7028">MVAAVPALTGPFEPTPSLTFTLGLVFLLVLAVVVALLFDIRSNTRRTAEAVEQLAEQRETDESDP</sequence>
<dbReference type="Proteomes" id="UP000199076">
    <property type="component" value="Unassembled WGS sequence"/>
</dbReference>
<name>A0A1G7K2U0_9EURY</name>